<evidence type="ECO:0000313" key="2">
    <source>
        <dbReference type="EMBL" id="RBR06435.1"/>
    </source>
</evidence>
<proteinExistence type="predicted"/>
<dbReference type="Proteomes" id="UP000253153">
    <property type="component" value="Unassembled WGS sequence"/>
</dbReference>
<keyword evidence="3" id="KW-1185">Reference proteome</keyword>
<evidence type="ECO:0000313" key="3">
    <source>
        <dbReference type="Proteomes" id="UP000253153"/>
    </source>
</evidence>
<feature type="region of interest" description="Disordered" evidence="1">
    <location>
        <begin position="75"/>
        <end position="99"/>
    </location>
</feature>
<protein>
    <submittedName>
        <fullName evidence="2">Uncharacterized protein</fullName>
    </submittedName>
</protein>
<dbReference type="GeneID" id="42000484"/>
<evidence type="ECO:0000256" key="1">
    <source>
        <dbReference type="SAM" id="MobiDB-lite"/>
    </source>
</evidence>
<dbReference type="EMBL" id="QKXC01000347">
    <property type="protein sequence ID" value="RBR06435.1"/>
    <property type="molecule type" value="Genomic_DNA"/>
</dbReference>
<accession>A0A366QR35</accession>
<sequence>MTTRGYDLPFWVDLDTLDRTTLHEKPSPLRVTGYNENLRQDTQHAENSFKYNSMKHCQSFQGDGPLTVAKRRKVDTQPSTTGKENVRTLNNNSTPNAYTSRNMHEAKYGTQYGSSPRFIGATPSTQLSVKKKRQAQVHTRAQLDQNRSGSPFSCNTLPAAYEMRRPAMIRPPLSNIYDRDCMLKEELPFSSRTIGQTEYLSPPGSHFPSSSSPLDSFTTLPRTMEVSYQAPNIKITPEVTAIEAGRDTFWVAIEISATPRLEKPSEHDCLRDLNVQVLPTERSSIVRILQEQPFPLDRLDPGSSIFLLVKIRVHVAKGMQKERQEYTSQEIDDLIEALEEELGDSTVSYMTVRMSHRLSAFPESHDMGSMSGETLTMNSKIETVATASVKVHNAMSLWSPAPVSEPNPLLPLIERH</sequence>
<dbReference type="AlphaFoldDB" id="A0A366QR35"/>
<dbReference type="OrthoDB" id="5213862at2759"/>
<dbReference type="RefSeq" id="XP_031010740.1">
    <property type="nucleotide sequence ID" value="XM_031165188.1"/>
</dbReference>
<organism evidence="2 3">
    <name type="scientific">Fusarium coffeatum</name>
    <dbReference type="NCBI Taxonomy" id="231269"/>
    <lineage>
        <taxon>Eukaryota</taxon>
        <taxon>Fungi</taxon>
        <taxon>Dikarya</taxon>
        <taxon>Ascomycota</taxon>
        <taxon>Pezizomycotina</taxon>
        <taxon>Sordariomycetes</taxon>
        <taxon>Hypocreomycetidae</taxon>
        <taxon>Hypocreales</taxon>
        <taxon>Nectriaceae</taxon>
        <taxon>Fusarium</taxon>
        <taxon>Fusarium incarnatum-equiseti species complex</taxon>
    </lineage>
</organism>
<reference evidence="2 3" key="1">
    <citation type="submission" date="2018-06" db="EMBL/GenBank/DDBJ databases">
        <title>Fusarium incarnatum-equiseti species complex species 28.</title>
        <authorList>
            <person name="Gardiner D.M."/>
        </authorList>
    </citation>
    <scope>NUCLEOTIDE SEQUENCE [LARGE SCALE GENOMIC DNA]</scope>
    <source>
        <strain evidence="2 3">FIESC_28</strain>
    </source>
</reference>
<comment type="caution">
    <text evidence="2">The sequence shown here is derived from an EMBL/GenBank/DDBJ whole genome shotgun (WGS) entry which is preliminary data.</text>
</comment>
<name>A0A366QR35_9HYPO</name>
<gene>
    <name evidence="2" type="ORF">FIESC28_11058</name>
</gene>
<feature type="compositionally biased region" description="Polar residues" evidence="1">
    <location>
        <begin position="76"/>
        <end position="99"/>
    </location>
</feature>